<dbReference type="AlphaFoldDB" id="A0A328U223"/>
<evidence type="ECO:0000313" key="1">
    <source>
        <dbReference type="EMBL" id="RAP75823.1"/>
    </source>
</evidence>
<protein>
    <recommendedName>
        <fullName evidence="3">Phytanoyl-CoA dioxygenase</fullName>
    </recommendedName>
</protein>
<dbReference type="PANTHER" id="PTHR37563">
    <property type="entry name" value="PHYTANOYL-COA DIOXYGENASE FAMILY PROTEIN (AFU_ORTHOLOGUE AFUA_2G03330)"/>
    <property type="match status" value="1"/>
</dbReference>
<sequence length="271" mass="30851">MPKRLSRGDRRALKLSAEELESRSLKPETVKQAVEQIRVNGYVVFEGVLPEDKVNALHESFMQVFEAHIANNPLNRGKNRTQMNVPFIEPFNDPDVITHPFVLPVVEELLGRNCACRYFASDTPLPGSEYQLVHSDLQALYPDSSVILPTTGIVLNIPLVDFREDNGPLEIWPGGTHLMPENANRVENLQLLAPVMHSEPVLMPAGSLLLRDIRMWHRGTPNRSDAARPNMALVYFRSWFNTESKVRIPLKSYESLSERAKQLFRFEEIVN</sequence>
<reference evidence="1 2" key="1">
    <citation type="submission" date="2018-06" db="EMBL/GenBank/DDBJ databases">
        <title>Paenibacillus montanisoli sp. nov., isolated from mountain area soil.</title>
        <authorList>
            <person name="Wu M."/>
        </authorList>
    </citation>
    <scope>NUCLEOTIDE SEQUENCE [LARGE SCALE GENOMIC DNA]</scope>
    <source>
        <strain evidence="1 2">RA17</strain>
    </source>
</reference>
<name>A0A328U223_9BACL</name>
<organism evidence="1 2">
    <name type="scientific">Paenibacillus montanisoli</name>
    <dbReference type="NCBI Taxonomy" id="2081970"/>
    <lineage>
        <taxon>Bacteria</taxon>
        <taxon>Bacillati</taxon>
        <taxon>Bacillota</taxon>
        <taxon>Bacilli</taxon>
        <taxon>Bacillales</taxon>
        <taxon>Paenibacillaceae</taxon>
        <taxon>Paenibacillus</taxon>
    </lineage>
</organism>
<dbReference type="InterPro" id="IPR008775">
    <property type="entry name" value="Phytyl_CoA_dOase-like"/>
</dbReference>
<proteinExistence type="predicted"/>
<dbReference type="Pfam" id="PF05721">
    <property type="entry name" value="PhyH"/>
    <property type="match status" value="1"/>
</dbReference>
<accession>A0A328U223</accession>
<dbReference type="OrthoDB" id="8678660at2"/>
<dbReference type="InterPro" id="IPR051961">
    <property type="entry name" value="Fungal_Metabolite_Diox"/>
</dbReference>
<evidence type="ECO:0000313" key="2">
    <source>
        <dbReference type="Proteomes" id="UP000249260"/>
    </source>
</evidence>
<dbReference type="SUPFAM" id="SSF51197">
    <property type="entry name" value="Clavaminate synthase-like"/>
    <property type="match status" value="1"/>
</dbReference>
<dbReference type="Gene3D" id="2.60.120.620">
    <property type="entry name" value="q2cbj1_9rhob like domain"/>
    <property type="match status" value="1"/>
</dbReference>
<dbReference type="GO" id="GO:0016706">
    <property type="term" value="F:2-oxoglutarate-dependent dioxygenase activity"/>
    <property type="evidence" value="ECO:0007669"/>
    <property type="project" value="UniProtKB-ARBA"/>
</dbReference>
<comment type="caution">
    <text evidence="1">The sequence shown here is derived from an EMBL/GenBank/DDBJ whole genome shotgun (WGS) entry which is preliminary data.</text>
</comment>
<dbReference type="EMBL" id="QLUW01000002">
    <property type="protein sequence ID" value="RAP75823.1"/>
    <property type="molecule type" value="Genomic_DNA"/>
</dbReference>
<gene>
    <name evidence="1" type="ORF">DL346_10305</name>
</gene>
<dbReference type="PANTHER" id="PTHR37563:SF2">
    <property type="entry name" value="PHYTANOYL-COA DIOXYGENASE FAMILY PROTEIN (AFU_ORTHOLOGUE AFUA_2G03330)"/>
    <property type="match status" value="1"/>
</dbReference>
<keyword evidence="2" id="KW-1185">Reference proteome</keyword>
<dbReference type="Proteomes" id="UP000249260">
    <property type="component" value="Unassembled WGS sequence"/>
</dbReference>
<evidence type="ECO:0008006" key="3">
    <source>
        <dbReference type="Google" id="ProtNLM"/>
    </source>
</evidence>